<comment type="caution">
    <text evidence="1">The sequence shown here is derived from an EMBL/GenBank/DDBJ whole genome shotgun (WGS) entry which is preliminary data.</text>
</comment>
<dbReference type="SUPFAM" id="SSF47413">
    <property type="entry name" value="lambda repressor-like DNA-binding domains"/>
    <property type="match status" value="1"/>
</dbReference>
<proteinExistence type="predicted"/>
<organism evidence="1 2">
    <name type="scientific">Paeniglutamicibacter kerguelensis</name>
    <dbReference type="NCBI Taxonomy" id="254788"/>
    <lineage>
        <taxon>Bacteria</taxon>
        <taxon>Bacillati</taxon>
        <taxon>Actinomycetota</taxon>
        <taxon>Actinomycetes</taxon>
        <taxon>Micrococcales</taxon>
        <taxon>Micrococcaceae</taxon>
        <taxon>Paeniglutamicibacter</taxon>
    </lineage>
</organism>
<accession>A0ABS4XE86</accession>
<evidence type="ECO:0000313" key="2">
    <source>
        <dbReference type="Proteomes" id="UP001296993"/>
    </source>
</evidence>
<dbReference type="Gene3D" id="1.10.260.40">
    <property type="entry name" value="lambda repressor-like DNA-binding domains"/>
    <property type="match status" value="1"/>
</dbReference>
<protein>
    <submittedName>
        <fullName evidence="1">Uncharacterized protein</fullName>
    </submittedName>
</protein>
<dbReference type="Proteomes" id="UP001296993">
    <property type="component" value="Unassembled WGS sequence"/>
</dbReference>
<sequence>MAIGMPPWHFNEIAHGKRSITADAAIRPARHFGTWEEFWMHLQSNYEPRIERRVLRENRCWDHATKRCLIELSNKGRGNYGMCSAKSLAPAAPVEWPDSSLVHLSEA</sequence>
<reference evidence="1 2" key="1">
    <citation type="submission" date="2021-03" db="EMBL/GenBank/DDBJ databases">
        <title>Sequencing the genomes of 1000 actinobacteria strains.</title>
        <authorList>
            <person name="Klenk H.-P."/>
        </authorList>
    </citation>
    <scope>NUCLEOTIDE SEQUENCE [LARGE SCALE GENOMIC DNA]</scope>
    <source>
        <strain evidence="1 2">DSM 15797</strain>
    </source>
</reference>
<dbReference type="InterPro" id="IPR010982">
    <property type="entry name" value="Lambda_DNA-bd_dom_sf"/>
</dbReference>
<keyword evidence="2" id="KW-1185">Reference proteome</keyword>
<name>A0ABS4XE86_9MICC</name>
<evidence type="ECO:0000313" key="1">
    <source>
        <dbReference type="EMBL" id="MBP2386787.1"/>
    </source>
</evidence>
<dbReference type="EMBL" id="JAGIOF010000001">
    <property type="protein sequence ID" value="MBP2386787.1"/>
    <property type="molecule type" value="Genomic_DNA"/>
</dbReference>
<gene>
    <name evidence="1" type="ORF">JOF47_002298</name>
</gene>